<comment type="caution">
    <text evidence="1">The sequence shown here is derived from an EMBL/GenBank/DDBJ whole genome shotgun (WGS) entry which is preliminary data.</text>
</comment>
<organism evidence="1 2">
    <name type="scientific">Persea americana</name>
    <name type="common">Avocado</name>
    <dbReference type="NCBI Taxonomy" id="3435"/>
    <lineage>
        <taxon>Eukaryota</taxon>
        <taxon>Viridiplantae</taxon>
        <taxon>Streptophyta</taxon>
        <taxon>Embryophyta</taxon>
        <taxon>Tracheophyta</taxon>
        <taxon>Spermatophyta</taxon>
        <taxon>Magnoliopsida</taxon>
        <taxon>Magnoliidae</taxon>
        <taxon>Laurales</taxon>
        <taxon>Lauraceae</taxon>
        <taxon>Persea</taxon>
    </lineage>
</organism>
<keyword evidence="2" id="KW-1185">Reference proteome</keyword>
<sequence>MEIGHAGDERIGFWARCLKRVDDLVAQLVENVAGVPKKVKKIGKDDPRRIFHSLKVGLALTLVSFFYYLRPLYDGFGVNAMWGVITVVVVFEYTVGATLSKGLNRIFATMLAGALAVGAHQLASFSGERGEPIILGAFVFVIASASTFTRFFPGIKARYDYGVMIFILTFSLVAVSGYRVDELIKLAQQRLSTIIIGSCICLFISVSVCPVWAGEDLQKLIANNIEKLAMFLDVHSHLILEKITGFGEEYLKKEEGESADVAKNDSSLLEAYKSILNSKTSEESLANFARWEPGLGRFKFRHPWRQYLKIGALARQCACSIDALNACTCSKTQVPVEFRQRIQEACRKMSLETGKALADLSLAVRTMKKPKAAAIHILGAKTVAANLKTALKTISFDMMTLLEILPVATSASLLIEIVGHAEKLMVAVNELAHLAKFKNPASVVEKTPSLNRGAVKPLSNDVVIGIPGLESNSLENVSSQEPTRARHEDM</sequence>
<name>A0ACC2LHL3_PERAE</name>
<protein>
    <submittedName>
        <fullName evidence="1">Uncharacterized protein</fullName>
    </submittedName>
</protein>
<dbReference type="EMBL" id="CM056816">
    <property type="protein sequence ID" value="KAJ8632830.1"/>
    <property type="molecule type" value="Genomic_DNA"/>
</dbReference>
<gene>
    <name evidence="1" type="ORF">MRB53_026166</name>
</gene>
<dbReference type="Proteomes" id="UP001234297">
    <property type="component" value="Chromosome 8"/>
</dbReference>
<evidence type="ECO:0000313" key="1">
    <source>
        <dbReference type="EMBL" id="KAJ8632830.1"/>
    </source>
</evidence>
<proteinExistence type="predicted"/>
<evidence type="ECO:0000313" key="2">
    <source>
        <dbReference type="Proteomes" id="UP001234297"/>
    </source>
</evidence>
<reference evidence="1 2" key="1">
    <citation type="journal article" date="2022" name="Hortic Res">
        <title>A haplotype resolved chromosomal level avocado genome allows analysis of novel avocado genes.</title>
        <authorList>
            <person name="Nath O."/>
            <person name="Fletcher S.J."/>
            <person name="Hayward A."/>
            <person name="Shaw L.M."/>
            <person name="Masouleh A.K."/>
            <person name="Furtado A."/>
            <person name="Henry R.J."/>
            <person name="Mitter N."/>
        </authorList>
    </citation>
    <scope>NUCLEOTIDE SEQUENCE [LARGE SCALE GENOMIC DNA]</scope>
    <source>
        <strain evidence="2">cv. Hass</strain>
    </source>
</reference>
<accession>A0ACC2LHL3</accession>